<accession>A0A1R3J0E7</accession>
<proteinExistence type="predicted"/>
<name>A0A1R3J0E7_9ROSI</name>
<evidence type="ECO:0000313" key="1">
    <source>
        <dbReference type="EMBL" id="OMO88305.1"/>
    </source>
</evidence>
<dbReference type="AlphaFoldDB" id="A0A1R3J0E7"/>
<comment type="caution">
    <text evidence="1">The sequence shown here is derived from an EMBL/GenBank/DDBJ whole genome shotgun (WGS) entry which is preliminary data.</text>
</comment>
<protein>
    <submittedName>
        <fullName evidence="1">Uncharacterized protein</fullName>
    </submittedName>
</protein>
<keyword evidence="2" id="KW-1185">Reference proteome</keyword>
<dbReference type="Proteomes" id="UP000187203">
    <property type="component" value="Unassembled WGS sequence"/>
</dbReference>
<reference evidence="2" key="1">
    <citation type="submission" date="2013-09" db="EMBL/GenBank/DDBJ databases">
        <title>Corchorus olitorius genome sequencing.</title>
        <authorList>
            <person name="Alam M."/>
            <person name="Haque M.S."/>
            <person name="Islam M.S."/>
            <person name="Emdad E.M."/>
            <person name="Islam M.M."/>
            <person name="Ahmed B."/>
            <person name="Halim A."/>
            <person name="Hossen Q.M.M."/>
            <person name="Hossain M.Z."/>
            <person name="Ahmed R."/>
            <person name="Khan M.M."/>
            <person name="Islam R."/>
            <person name="Rashid M.M."/>
            <person name="Khan S.A."/>
            <person name="Rahman M.S."/>
            <person name="Alam M."/>
            <person name="Yahiya A.S."/>
            <person name="Khan M.S."/>
            <person name="Azam M.S."/>
            <person name="Haque T."/>
            <person name="Lashkar M.Z.H."/>
            <person name="Akhand A.I."/>
            <person name="Morshed G."/>
            <person name="Roy S."/>
            <person name="Uddin K.S."/>
            <person name="Rabeya T."/>
            <person name="Hossain A.S."/>
            <person name="Chowdhury A."/>
            <person name="Snigdha A.R."/>
            <person name="Mortoza M.S."/>
            <person name="Matin S.A."/>
            <person name="Hoque S.M.E."/>
            <person name="Islam M.K."/>
            <person name="Roy D.K."/>
            <person name="Haider R."/>
            <person name="Moosa M.M."/>
            <person name="Elias S.M."/>
            <person name="Hasan A.M."/>
            <person name="Jahan S."/>
            <person name="Shafiuddin M."/>
            <person name="Mahmood N."/>
            <person name="Shommy N.S."/>
        </authorList>
    </citation>
    <scope>NUCLEOTIDE SEQUENCE [LARGE SCALE GENOMIC DNA]</scope>
    <source>
        <strain evidence="2">cv. O-4</strain>
    </source>
</reference>
<dbReference type="EMBL" id="AWUE01017107">
    <property type="protein sequence ID" value="OMO88305.1"/>
    <property type="molecule type" value="Genomic_DNA"/>
</dbReference>
<sequence length="31" mass="3598">METKLKLEKEIHVLDILWFLLLVEANGIFAA</sequence>
<organism evidence="1 2">
    <name type="scientific">Corchorus olitorius</name>
    <dbReference type="NCBI Taxonomy" id="93759"/>
    <lineage>
        <taxon>Eukaryota</taxon>
        <taxon>Viridiplantae</taxon>
        <taxon>Streptophyta</taxon>
        <taxon>Embryophyta</taxon>
        <taxon>Tracheophyta</taxon>
        <taxon>Spermatophyta</taxon>
        <taxon>Magnoliopsida</taxon>
        <taxon>eudicotyledons</taxon>
        <taxon>Gunneridae</taxon>
        <taxon>Pentapetalae</taxon>
        <taxon>rosids</taxon>
        <taxon>malvids</taxon>
        <taxon>Malvales</taxon>
        <taxon>Malvaceae</taxon>
        <taxon>Grewioideae</taxon>
        <taxon>Apeibeae</taxon>
        <taxon>Corchorus</taxon>
    </lineage>
</organism>
<evidence type="ECO:0000313" key="2">
    <source>
        <dbReference type="Proteomes" id="UP000187203"/>
    </source>
</evidence>
<gene>
    <name evidence="1" type="ORF">COLO4_20318</name>
</gene>